<feature type="domain" description="F-box protein Hrt3/FBXO9 C-terminal" evidence="3">
    <location>
        <begin position="197"/>
        <end position="326"/>
    </location>
</feature>
<feature type="compositionally biased region" description="Basic and acidic residues" evidence="2">
    <location>
        <begin position="90"/>
        <end position="105"/>
    </location>
</feature>
<keyword evidence="5" id="KW-1185">Reference proteome</keyword>
<feature type="compositionally biased region" description="Polar residues" evidence="2">
    <location>
        <begin position="80"/>
        <end position="89"/>
    </location>
</feature>
<gene>
    <name evidence="4" type="ordered locus">KLTH0G13244g</name>
</gene>
<dbReference type="GeneID" id="8293890"/>
<dbReference type="EMBL" id="CU928171">
    <property type="protein sequence ID" value="CAR25170.1"/>
    <property type="molecule type" value="Genomic_DNA"/>
</dbReference>
<dbReference type="RefSeq" id="XP_002555607.1">
    <property type="nucleotide sequence ID" value="XM_002555561.1"/>
</dbReference>
<dbReference type="Proteomes" id="UP000002036">
    <property type="component" value="Chromosome G"/>
</dbReference>
<dbReference type="Pfam" id="PF19270">
    <property type="entry name" value="FBO_C"/>
    <property type="match status" value="1"/>
</dbReference>
<dbReference type="GO" id="GO:0005737">
    <property type="term" value="C:cytoplasm"/>
    <property type="evidence" value="ECO:0007669"/>
    <property type="project" value="TreeGrafter"/>
</dbReference>
<dbReference type="InterPro" id="IPR045464">
    <property type="entry name" value="Hrt3/FBXO9_C"/>
</dbReference>
<dbReference type="PANTHER" id="PTHR12874:SF9">
    <property type="entry name" value="F-BOX ONLY PROTEIN 48"/>
    <property type="match status" value="1"/>
</dbReference>
<dbReference type="HOGENOM" id="CLU_017706_1_0_1"/>
<name>C5DN09_LACTC</name>
<dbReference type="FunCoup" id="C5DN09">
    <property type="interactions" value="147"/>
</dbReference>
<dbReference type="KEGG" id="lth:KLTH0G13244g"/>
<dbReference type="InterPro" id="IPR036047">
    <property type="entry name" value="F-box-like_dom_sf"/>
</dbReference>
<dbReference type="eggNOG" id="KOG2997">
    <property type="taxonomic scope" value="Eukaryota"/>
</dbReference>
<proteinExistence type="predicted"/>
<organism evidence="4 5">
    <name type="scientific">Lachancea thermotolerans (strain ATCC 56472 / CBS 6340 / NRRL Y-8284)</name>
    <name type="common">Yeast</name>
    <name type="synonym">Kluyveromyces thermotolerans</name>
    <dbReference type="NCBI Taxonomy" id="559295"/>
    <lineage>
        <taxon>Eukaryota</taxon>
        <taxon>Fungi</taxon>
        <taxon>Dikarya</taxon>
        <taxon>Ascomycota</taxon>
        <taxon>Saccharomycotina</taxon>
        <taxon>Saccharomycetes</taxon>
        <taxon>Saccharomycetales</taxon>
        <taxon>Saccharomycetaceae</taxon>
        <taxon>Lachancea</taxon>
    </lineage>
</organism>
<sequence>MTGIHHDTHHESHLLGDSGNVGLEAVNLWKRGVLKEKDGLMMDAIGCYRRALKMDGEVEKQYRKLVHQETQTMREMEKLSLQSRLPSTQEGKEAEKAGDLVKESGEQVEQNDLPCWILEMLPDDILKKIVLETVLISGESWLNLSLTCRRFHRLCFREPEPYRTFAQHIYSLQHYDKAAMALNGLSSIKTLEEAFWGVDYRRMLEERAYVKFQGCYISVVNYLRQGASAEGSSSWINPVHMITYYRYFRFYPDGSCLRLVTTDEPSNVVRGYDRDKDIKNADLCHWSLSIDDDLSLLTITRRNDKYSFEEKLRIHKHAHKTHQRLKWVSSGAFDNRGERIDFSMRNEKPFSFSRVTSYKPVKEDHGGNR</sequence>
<dbReference type="STRING" id="559295.C5DN09"/>
<dbReference type="GO" id="GO:0031146">
    <property type="term" value="P:SCF-dependent proteasomal ubiquitin-dependent protein catabolic process"/>
    <property type="evidence" value="ECO:0007669"/>
    <property type="project" value="TreeGrafter"/>
</dbReference>
<dbReference type="SUPFAM" id="SSF81383">
    <property type="entry name" value="F-box domain"/>
    <property type="match status" value="1"/>
</dbReference>
<accession>C5DN09</accession>
<dbReference type="InParanoid" id="C5DN09"/>
<reference evidence="4 5" key="1">
    <citation type="journal article" date="2009" name="Genome Res.">
        <title>Comparative genomics of protoploid Saccharomycetaceae.</title>
        <authorList>
            <consortium name="The Genolevures Consortium"/>
            <person name="Souciet J.-L."/>
            <person name="Dujon B."/>
            <person name="Gaillardin C."/>
            <person name="Johnston M."/>
            <person name="Baret P.V."/>
            <person name="Cliften P."/>
            <person name="Sherman D.J."/>
            <person name="Weissenbach J."/>
            <person name="Westhof E."/>
            <person name="Wincker P."/>
            <person name="Jubin C."/>
            <person name="Poulain J."/>
            <person name="Barbe V."/>
            <person name="Segurens B."/>
            <person name="Artiguenave F."/>
            <person name="Anthouard V."/>
            <person name="Vacherie B."/>
            <person name="Val M.-E."/>
            <person name="Fulton R.S."/>
            <person name="Minx P."/>
            <person name="Wilson R."/>
            <person name="Durrens P."/>
            <person name="Jean G."/>
            <person name="Marck C."/>
            <person name="Martin T."/>
            <person name="Nikolski M."/>
            <person name="Rolland T."/>
            <person name="Seret M.-L."/>
            <person name="Casaregola S."/>
            <person name="Despons L."/>
            <person name="Fairhead C."/>
            <person name="Fischer G."/>
            <person name="Lafontaine I."/>
            <person name="Leh V."/>
            <person name="Lemaire M."/>
            <person name="de Montigny J."/>
            <person name="Neuveglise C."/>
            <person name="Thierry A."/>
            <person name="Blanc-Lenfle I."/>
            <person name="Bleykasten C."/>
            <person name="Diffels J."/>
            <person name="Fritsch E."/>
            <person name="Frangeul L."/>
            <person name="Goeffon A."/>
            <person name="Jauniaux N."/>
            <person name="Kachouri-Lafond R."/>
            <person name="Payen C."/>
            <person name="Potier S."/>
            <person name="Pribylova L."/>
            <person name="Ozanne C."/>
            <person name="Richard G.-F."/>
            <person name="Sacerdot C."/>
            <person name="Straub M.-L."/>
            <person name="Talla E."/>
        </authorList>
    </citation>
    <scope>NUCLEOTIDE SEQUENCE [LARGE SCALE GENOMIC DNA]</scope>
    <source>
        <strain evidence="5">ATCC 56472 / CBS 6340 / NRRL Y-8284</strain>
    </source>
</reference>
<dbReference type="AlphaFoldDB" id="C5DN09"/>
<feature type="region of interest" description="Disordered" evidence="2">
    <location>
        <begin position="80"/>
        <end position="105"/>
    </location>
</feature>
<evidence type="ECO:0000259" key="3">
    <source>
        <dbReference type="Pfam" id="PF19270"/>
    </source>
</evidence>
<evidence type="ECO:0000256" key="1">
    <source>
        <dbReference type="ARBA" id="ARBA00022786"/>
    </source>
</evidence>
<evidence type="ECO:0000313" key="5">
    <source>
        <dbReference type="Proteomes" id="UP000002036"/>
    </source>
</evidence>
<dbReference type="CDD" id="cd09917">
    <property type="entry name" value="F-box_SF"/>
    <property type="match status" value="1"/>
</dbReference>
<evidence type="ECO:0000256" key="2">
    <source>
        <dbReference type="SAM" id="MobiDB-lite"/>
    </source>
</evidence>
<evidence type="ECO:0000313" key="4">
    <source>
        <dbReference type="EMBL" id="CAR25170.1"/>
    </source>
</evidence>
<dbReference type="OrthoDB" id="2117972at2759"/>
<dbReference type="PANTHER" id="PTHR12874">
    <property type="entry name" value="F-BOX ONLY PROTEIN 48-RELATED"/>
    <property type="match status" value="1"/>
</dbReference>
<dbReference type="OMA" id="RWNRLDF"/>
<dbReference type="GO" id="GO:0019005">
    <property type="term" value="C:SCF ubiquitin ligase complex"/>
    <property type="evidence" value="ECO:0007669"/>
    <property type="project" value="TreeGrafter"/>
</dbReference>
<keyword evidence="1" id="KW-0833">Ubl conjugation pathway</keyword>
<protein>
    <submittedName>
        <fullName evidence="4">KLTH0G13244p</fullName>
    </submittedName>
</protein>